<dbReference type="FunFam" id="3.30.70.270:FF:000001">
    <property type="entry name" value="Diguanylate cyclase domain protein"/>
    <property type="match status" value="1"/>
</dbReference>
<comment type="catalytic activity">
    <reaction evidence="2">
        <text>2 GTP = 3',3'-c-di-GMP + 2 diphosphate</text>
        <dbReference type="Rhea" id="RHEA:24898"/>
        <dbReference type="ChEBI" id="CHEBI:33019"/>
        <dbReference type="ChEBI" id="CHEBI:37565"/>
        <dbReference type="ChEBI" id="CHEBI:58805"/>
        <dbReference type="EC" id="2.7.7.65"/>
    </reaction>
</comment>
<keyword evidence="3" id="KW-0175">Coiled coil</keyword>
<sequence length="415" mass="46426">MRKGRGGRASPGPSSLFVSSLDHLEGISRHPWDWNRSGPFSPSSHPPDKRRRVCMAKRRKDAMDYLETLEHADKVAQEALSCMRRLGIPSHPRNFAIWYGFFSEKFPDLSRRVQSLLENKVVFTEAVNDDLFERFFTSRHEAEGMLVATRRLDLTLAQMRSLFLAAHQGTEAYGDALETFGRRLLETDSGMVEVLVSAALDETRAMLDINRTLGEELTRSSAEVRQLREELERVRREALTDGLTGLGNRKVFDAGVRDLTQRATAEATRGLSLMMLDIDHFKTFNDCYGHQMGDQVLRLVASMIQDSLEGEAITARYGGEEFAVLLPDTPGSEAVVVAERIRRHVASRHVTNRRTGQDLGGITLSAGVSQYILGEAAADFIRRADEALYAAKAQGRNCVVCFEDEAGLPRRRLAP</sequence>
<name>H6SIQ6_PARPM</name>
<dbReference type="eggNOG" id="COG3706">
    <property type="taxonomic scope" value="Bacteria"/>
</dbReference>
<dbReference type="EMBL" id="HE663493">
    <property type="protein sequence ID" value="CCG06683.1"/>
    <property type="molecule type" value="Genomic_DNA"/>
</dbReference>
<gene>
    <name evidence="5" type="ORF">RSPPHO_00057</name>
</gene>
<dbReference type="PATRIC" id="fig|1150469.3.peg.90"/>
<feature type="coiled-coil region" evidence="3">
    <location>
        <begin position="210"/>
        <end position="237"/>
    </location>
</feature>
<dbReference type="HOGENOM" id="CLU_000445_11_5_5"/>
<dbReference type="PANTHER" id="PTHR45138:SF9">
    <property type="entry name" value="DIGUANYLATE CYCLASE DGCM-RELATED"/>
    <property type="match status" value="1"/>
</dbReference>
<dbReference type="AlphaFoldDB" id="H6SIQ6"/>
<dbReference type="STRING" id="1150469.RSPPHO_00057"/>
<dbReference type="Proteomes" id="UP000033220">
    <property type="component" value="Chromosome DSM 122"/>
</dbReference>
<feature type="domain" description="GGDEF" evidence="4">
    <location>
        <begin position="269"/>
        <end position="404"/>
    </location>
</feature>
<evidence type="ECO:0000256" key="3">
    <source>
        <dbReference type="SAM" id="Coils"/>
    </source>
</evidence>
<dbReference type="GO" id="GO:0052621">
    <property type="term" value="F:diguanylate cyclase activity"/>
    <property type="evidence" value="ECO:0007669"/>
    <property type="project" value="UniProtKB-EC"/>
</dbReference>
<dbReference type="GO" id="GO:0005886">
    <property type="term" value="C:plasma membrane"/>
    <property type="evidence" value="ECO:0007669"/>
    <property type="project" value="TreeGrafter"/>
</dbReference>
<dbReference type="SMART" id="SM00267">
    <property type="entry name" value="GGDEF"/>
    <property type="match status" value="1"/>
</dbReference>
<evidence type="ECO:0000313" key="6">
    <source>
        <dbReference type="Proteomes" id="UP000033220"/>
    </source>
</evidence>
<evidence type="ECO:0000256" key="2">
    <source>
        <dbReference type="ARBA" id="ARBA00034247"/>
    </source>
</evidence>
<dbReference type="PANTHER" id="PTHR45138">
    <property type="entry name" value="REGULATORY COMPONENTS OF SENSORY TRANSDUCTION SYSTEM"/>
    <property type="match status" value="1"/>
</dbReference>
<keyword evidence="6" id="KW-1185">Reference proteome</keyword>
<dbReference type="GO" id="GO:0043709">
    <property type="term" value="P:cell adhesion involved in single-species biofilm formation"/>
    <property type="evidence" value="ECO:0007669"/>
    <property type="project" value="TreeGrafter"/>
</dbReference>
<organism evidence="5 6">
    <name type="scientific">Pararhodospirillum photometricum DSM 122</name>
    <dbReference type="NCBI Taxonomy" id="1150469"/>
    <lineage>
        <taxon>Bacteria</taxon>
        <taxon>Pseudomonadati</taxon>
        <taxon>Pseudomonadota</taxon>
        <taxon>Alphaproteobacteria</taxon>
        <taxon>Rhodospirillales</taxon>
        <taxon>Rhodospirillaceae</taxon>
        <taxon>Pararhodospirillum</taxon>
    </lineage>
</organism>
<dbReference type="EC" id="2.7.7.65" evidence="1"/>
<protein>
    <recommendedName>
        <fullName evidence="1">diguanylate cyclase</fullName>
        <ecNumber evidence="1">2.7.7.65</ecNumber>
    </recommendedName>
</protein>
<accession>H6SIQ6</accession>
<evidence type="ECO:0000256" key="1">
    <source>
        <dbReference type="ARBA" id="ARBA00012528"/>
    </source>
</evidence>
<dbReference type="KEGG" id="rpm:RSPPHO_00057"/>
<dbReference type="NCBIfam" id="TIGR00254">
    <property type="entry name" value="GGDEF"/>
    <property type="match status" value="1"/>
</dbReference>
<dbReference type="InterPro" id="IPR000160">
    <property type="entry name" value="GGDEF_dom"/>
</dbReference>
<dbReference type="PROSITE" id="PS50887">
    <property type="entry name" value="GGDEF"/>
    <property type="match status" value="1"/>
</dbReference>
<dbReference type="Gene3D" id="3.30.70.270">
    <property type="match status" value="1"/>
</dbReference>
<dbReference type="GO" id="GO:1902201">
    <property type="term" value="P:negative regulation of bacterial-type flagellum-dependent cell motility"/>
    <property type="evidence" value="ECO:0007669"/>
    <property type="project" value="TreeGrafter"/>
</dbReference>
<dbReference type="InterPro" id="IPR050469">
    <property type="entry name" value="Diguanylate_Cyclase"/>
</dbReference>
<reference evidence="5 6" key="1">
    <citation type="submission" date="2012-02" db="EMBL/GenBank/DDBJ databases">
        <title>Shotgun genome sequence of Phaeospirillum photometricum DSM 122.</title>
        <authorList>
            <person name="Duquesne K."/>
            <person name="Sturgis J."/>
        </authorList>
    </citation>
    <scope>NUCLEOTIDE SEQUENCE [LARGE SCALE GENOMIC DNA]</scope>
    <source>
        <strain evidence="6">DSM122</strain>
    </source>
</reference>
<evidence type="ECO:0000259" key="4">
    <source>
        <dbReference type="PROSITE" id="PS50887"/>
    </source>
</evidence>
<evidence type="ECO:0000313" key="5">
    <source>
        <dbReference type="EMBL" id="CCG06683.1"/>
    </source>
</evidence>
<dbReference type="InterPro" id="IPR043128">
    <property type="entry name" value="Rev_trsase/Diguanyl_cyclase"/>
</dbReference>
<dbReference type="Pfam" id="PF00990">
    <property type="entry name" value="GGDEF"/>
    <property type="match status" value="1"/>
</dbReference>
<dbReference type="InterPro" id="IPR029787">
    <property type="entry name" value="Nucleotide_cyclase"/>
</dbReference>
<proteinExistence type="predicted"/>
<dbReference type="CDD" id="cd01949">
    <property type="entry name" value="GGDEF"/>
    <property type="match status" value="1"/>
</dbReference>
<dbReference type="SUPFAM" id="SSF55073">
    <property type="entry name" value="Nucleotide cyclase"/>
    <property type="match status" value="1"/>
</dbReference>